<comment type="subcellular location">
    <subcellularLocation>
        <location evidence="1">Nucleus</location>
    </subcellularLocation>
</comment>
<evidence type="ECO:0000259" key="8">
    <source>
        <dbReference type="PROSITE" id="PS50090"/>
    </source>
</evidence>
<dbReference type="Gene3D" id="1.10.10.60">
    <property type="entry name" value="Homeodomain-like"/>
    <property type="match status" value="3"/>
</dbReference>
<reference evidence="10" key="1">
    <citation type="submission" date="2020-11" db="EMBL/GenBank/DDBJ databases">
        <authorList>
            <person name="Tran Van P."/>
        </authorList>
    </citation>
    <scope>NUCLEOTIDE SEQUENCE</scope>
</reference>
<keyword evidence="2" id="KW-0677">Repeat</keyword>
<dbReference type="GO" id="GO:0000981">
    <property type="term" value="F:DNA-binding transcription factor activity, RNA polymerase II-specific"/>
    <property type="evidence" value="ECO:0007669"/>
    <property type="project" value="TreeGrafter"/>
</dbReference>
<keyword evidence="4" id="KW-0238">DNA-binding</keyword>
<evidence type="ECO:0000256" key="2">
    <source>
        <dbReference type="ARBA" id="ARBA00022737"/>
    </source>
</evidence>
<evidence type="ECO:0000256" key="6">
    <source>
        <dbReference type="ARBA" id="ARBA00023242"/>
    </source>
</evidence>
<feature type="domain" description="Myb-like" evidence="8">
    <location>
        <begin position="110"/>
        <end position="160"/>
    </location>
</feature>
<dbReference type="AlphaFoldDB" id="A0A7R8X9J3"/>
<keyword evidence="5" id="KW-0804">Transcription</keyword>
<dbReference type="InterPro" id="IPR050560">
    <property type="entry name" value="MYB_TF"/>
</dbReference>
<dbReference type="Proteomes" id="UP000677054">
    <property type="component" value="Unassembled WGS sequence"/>
</dbReference>
<dbReference type="EMBL" id="CAJPEV010001095">
    <property type="protein sequence ID" value="CAG0890694.1"/>
    <property type="molecule type" value="Genomic_DNA"/>
</dbReference>
<evidence type="ECO:0000256" key="5">
    <source>
        <dbReference type="ARBA" id="ARBA00023163"/>
    </source>
</evidence>
<proteinExistence type="predicted"/>
<dbReference type="PANTHER" id="PTHR45614">
    <property type="entry name" value="MYB PROTEIN-RELATED"/>
    <property type="match status" value="1"/>
</dbReference>
<feature type="region of interest" description="Disordered" evidence="7">
    <location>
        <begin position="173"/>
        <end position="200"/>
    </location>
</feature>
<feature type="domain" description="Myb-like" evidence="8">
    <location>
        <begin position="58"/>
        <end position="109"/>
    </location>
</feature>
<name>A0A7R8X9J3_9CRUS</name>
<dbReference type="GO" id="GO:0000978">
    <property type="term" value="F:RNA polymerase II cis-regulatory region sequence-specific DNA binding"/>
    <property type="evidence" value="ECO:0007669"/>
    <property type="project" value="TreeGrafter"/>
</dbReference>
<evidence type="ECO:0000256" key="1">
    <source>
        <dbReference type="ARBA" id="ARBA00004123"/>
    </source>
</evidence>
<evidence type="ECO:0000313" key="10">
    <source>
        <dbReference type="EMBL" id="CAD7246308.1"/>
    </source>
</evidence>
<evidence type="ECO:0000259" key="9">
    <source>
        <dbReference type="PROSITE" id="PS51294"/>
    </source>
</evidence>
<dbReference type="InterPro" id="IPR015395">
    <property type="entry name" value="C-myb_C"/>
</dbReference>
<evidence type="ECO:0000256" key="7">
    <source>
        <dbReference type="SAM" id="MobiDB-lite"/>
    </source>
</evidence>
<feature type="domain" description="Myb-like" evidence="8">
    <location>
        <begin position="7"/>
        <end position="57"/>
    </location>
</feature>
<organism evidence="10">
    <name type="scientific">Darwinula stevensoni</name>
    <dbReference type="NCBI Taxonomy" id="69355"/>
    <lineage>
        <taxon>Eukaryota</taxon>
        <taxon>Metazoa</taxon>
        <taxon>Ecdysozoa</taxon>
        <taxon>Arthropoda</taxon>
        <taxon>Crustacea</taxon>
        <taxon>Oligostraca</taxon>
        <taxon>Ostracoda</taxon>
        <taxon>Podocopa</taxon>
        <taxon>Podocopida</taxon>
        <taxon>Darwinulocopina</taxon>
        <taxon>Darwinuloidea</taxon>
        <taxon>Darwinulidae</taxon>
        <taxon>Darwinula</taxon>
    </lineage>
</organism>
<dbReference type="SUPFAM" id="SSF46689">
    <property type="entry name" value="Homeodomain-like"/>
    <property type="match status" value="2"/>
</dbReference>
<evidence type="ECO:0000256" key="3">
    <source>
        <dbReference type="ARBA" id="ARBA00023015"/>
    </source>
</evidence>
<dbReference type="InterPro" id="IPR001005">
    <property type="entry name" value="SANT/Myb"/>
</dbReference>
<sequence length="555" mass="62282">MSGLTHRKYGSKSKWSKEEDERLKNLVESHGDQWEYIASLMPGKTDAQCQHRWNKVVNPALVKGPWTKEEDAKVVELVHKYGAKRWTLIAKHLKGRIGKQCRERWHNHLNPEIKKSAWTEEEDQIIYEAHKQFGNQWAKIAKLLPGRTDNAIKNHWNSTMKKRYEMEMGIPTEKRVRRSRPKRAESLTSTSTPEDSPVYFHTHMNDGSVPLIPEEEIMYSTPDSDQMNEGKSDEGLLSPLKYLSMDLLFEPHSTSANILIPKMEPGTPPSIDDSGMVHDSGFGSTGPTILRRGFGRHRENSSTDDQGYFTEVTPPHKAIPFQPSQLQNSPQRNVMAHMMETMLCTSTPVSVSVSGRMGPYSHVEEFVDGMPRTPTPFKNALAEIEKKRGPVTDLMRSPTHLVEDLTEIISNDAAFKNIGGKLHQGGEGGGEKENASPPFKRLRKSLAQTWSTPGDLQLLHSFTPETPSKSLLGDRSVMFSPPSIMSEALTDEGHSPQVQGLYTPPSPKPSKLDIRWEMVACGRTPNQLDLTEQARKWVGNGGTPSGITRGKQLNL</sequence>
<feature type="domain" description="HTH myb-type" evidence="9">
    <location>
        <begin position="12"/>
        <end position="57"/>
    </location>
</feature>
<dbReference type="GO" id="GO:0005634">
    <property type="term" value="C:nucleus"/>
    <property type="evidence" value="ECO:0007669"/>
    <property type="project" value="UniProtKB-SubCell"/>
</dbReference>
<evidence type="ECO:0000256" key="4">
    <source>
        <dbReference type="ARBA" id="ARBA00023125"/>
    </source>
</evidence>
<dbReference type="Pfam" id="PF09316">
    <property type="entry name" value="Cmyb_C"/>
    <property type="match status" value="1"/>
</dbReference>
<feature type="domain" description="HTH myb-type" evidence="9">
    <location>
        <begin position="114"/>
        <end position="164"/>
    </location>
</feature>
<feature type="domain" description="HTH myb-type" evidence="9">
    <location>
        <begin position="58"/>
        <end position="113"/>
    </location>
</feature>
<evidence type="ECO:0000313" key="11">
    <source>
        <dbReference type="Proteomes" id="UP000677054"/>
    </source>
</evidence>
<accession>A0A7R8X9J3</accession>
<dbReference type="Pfam" id="PF00249">
    <property type="entry name" value="Myb_DNA-binding"/>
    <property type="match status" value="3"/>
</dbReference>
<keyword evidence="3" id="KW-0805">Transcription regulation</keyword>
<protein>
    <submittedName>
        <fullName evidence="10">Uncharacterized protein</fullName>
    </submittedName>
</protein>
<dbReference type="PANTHER" id="PTHR45614:SF25">
    <property type="entry name" value="MYB PROTEIN"/>
    <property type="match status" value="1"/>
</dbReference>
<dbReference type="EMBL" id="LR900612">
    <property type="protein sequence ID" value="CAD7246308.1"/>
    <property type="molecule type" value="Genomic_DNA"/>
</dbReference>
<dbReference type="PROSITE" id="PS51294">
    <property type="entry name" value="HTH_MYB"/>
    <property type="match status" value="3"/>
</dbReference>
<keyword evidence="6" id="KW-0539">Nucleus</keyword>
<dbReference type="PROSITE" id="PS50090">
    <property type="entry name" value="MYB_LIKE"/>
    <property type="match status" value="3"/>
</dbReference>
<dbReference type="FunFam" id="1.10.10.60:FF:000010">
    <property type="entry name" value="Transcriptional activator Myb isoform A"/>
    <property type="match status" value="1"/>
</dbReference>
<gene>
    <name evidence="10" type="ORF">DSTB1V02_LOCUS6159</name>
</gene>
<dbReference type="OrthoDB" id="2143914at2759"/>
<dbReference type="InterPro" id="IPR017930">
    <property type="entry name" value="Myb_dom"/>
</dbReference>
<dbReference type="CDD" id="cd00167">
    <property type="entry name" value="SANT"/>
    <property type="match status" value="3"/>
</dbReference>
<dbReference type="SMART" id="SM00717">
    <property type="entry name" value="SANT"/>
    <property type="match status" value="3"/>
</dbReference>
<keyword evidence="11" id="KW-1185">Reference proteome</keyword>
<dbReference type="InterPro" id="IPR009057">
    <property type="entry name" value="Homeodomain-like_sf"/>
</dbReference>
<dbReference type="FunFam" id="1.10.10.60:FF:000016">
    <property type="entry name" value="Transcriptional activator Myb isoform A"/>
    <property type="match status" value="1"/>
</dbReference>